<keyword evidence="1" id="KW-1133">Transmembrane helix</keyword>
<comment type="caution">
    <text evidence="2">The sequence shown here is derived from an EMBL/GenBank/DDBJ whole genome shotgun (WGS) entry which is preliminary data.</text>
</comment>
<sequence>MTAVPTWDPRSGRVFVLTLTGLLTALALGTGIAGRGDPHLEATAGAMTDAVVVAHDNGDAVLKVSDPVNDVRCRVPGTDFAGDLPEVGAVIPVIPVGAGSCDLPVLVGALPRTSLVVTGLVGAVGLMVYAGRRLYVARRRRAQEATLVAYLSRNVAR</sequence>
<keyword evidence="1" id="KW-0472">Membrane</keyword>
<evidence type="ECO:0000256" key="1">
    <source>
        <dbReference type="SAM" id="Phobius"/>
    </source>
</evidence>
<evidence type="ECO:0000313" key="3">
    <source>
        <dbReference type="Proteomes" id="UP000680865"/>
    </source>
</evidence>
<name>A0A919SKE9_9ACTN</name>
<evidence type="ECO:0000313" key="2">
    <source>
        <dbReference type="EMBL" id="GIM73334.1"/>
    </source>
</evidence>
<organism evidence="2 3">
    <name type="scientific">Winogradskya consettensis</name>
    <dbReference type="NCBI Taxonomy" id="113560"/>
    <lineage>
        <taxon>Bacteria</taxon>
        <taxon>Bacillati</taxon>
        <taxon>Actinomycetota</taxon>
        <taxon>Actinomycetes</taxon>
        <taxon>Micromonosporales</taxon>
        <taxon>Micromonosporaceae</taxon>
        <taxon>Winogradskya</taxon>
    </lineage>
</organism>
<reference evidence="2" key="1">
    <citation type="submission" date="2021-03" db="EMBL/GenBank/DDBJ databases">
        <title>Whole genome shotgun sequence of Actinoplanes consettensis NBRC 14913.</title>
        <authorList>
            <person name="Komaki H."/>
            <person name="Tamura T."/>
        </authorList>
    </citation>
    <scope>NUCLEOTIDE SEQUENCE</scope>
    <source>
        <strain evidence="2">NBRC 14913</strain>
    </source>
</reference>
<keyword evidence="3" id="KW-1185">Reference proteome</keyword>
<protein>
    <submittedName>
        <fullName evidence="2">Uncharacterized protein</fullName>
    </submittedName>
</protein>
<feature type="transmembrane region" description="Helical" evidence="1">
    <location>
        <begin position="113"/>
        <end position="131"/>
    </location>
</feature>
<dbReference type="RefSeq" id="WP_212998261.1">
    <property type="nucleotide sequence ID" value="NZ_BAAATW010000023.1"/>
</dbReference>
<dbReference type="EMBL" id="BOQP01000017">
    <property type="protein sequence ID" value="GIM73334.1"/>
    <property type="molecule type" value="Genomic_DNA"/>
</dbReference>
<dbReference type="Proteomes" id="UP000680865">
    <property type="component" value="Unassembled WGS sequence"/>
</dbReference>
<proteinExistence type="predicted"/>
<keyword evidence="1" id="KW-0812">Transmembrane</keyword>
<gene>
    <name evidence="2" type="ORF">Aco04nite_34730</name>
</gene>
<dbReference type="AlphaFoldDB" id="A0A919SKE9"/>
<accession>A0A919SKE9</accession>